<feature type="transmembrane region" description="Helical" evidence="1">
    <location>
        <begin position="67"/>
        <end position="88"/>
    </location>
</feature>
<keyword evidence="1" id="KW-0812">Transmembrane</keyword>
<dbReference type="InterPro" id="IPR013898">
    <property type="entry name" value="Atg43"/>
</dbReference>
<name>G8JTT3_ERECY</name>
<keyword evidence="1" id="KW-1133">Transmembrane helix</keyword>
<keyword evidence="1" id="KW-0472">Membrane</keyword>
<dbReference type="HOGENOM" id="CLU_156033_1_0_1"/>
<protein>
    <submittedName>
        <fullName evidence="2">Uncharacterized protein</fullName>
    </submittedName>
</protein>
<dbReference type="GO" id="GO:0000423">
    <property type="term" value="P:mitophagy"/>
    <property type="evidence" value="ECO:0007669"/>
    <property type="project" value="InterPro"/>
</dbReference>
<accession>G8JTT3</accession>
<dbReference type="OrthoDB" id="2430343at2759"/>
<gene>
    <name evidence="2" type="ordered locus">Ecym_4381</name>
</gene>
<dbReference type="InParanoid" id="G8JTT3"/>
<keyword evidence="3" id="KW-1185">Reference proteome</keyword>
<dbReference type="GeneID" id="11471576"/>
<evidence type="ECO:0000256" key="1">
    <source>
        <dbReference type="SAM" id="Phobius"/>
    </source>
</evidence>
<evidence type="ECO:0000313" key="2">
    <source>
        <dbReference type="EMBL" id="AET39436.1"/>
    </source>
</evidence>
<dbReference type="PANTHER" id="PTHR38699">
    <property type="entry name" value="CHROMOSOME 1, WHOLE GENOME SHOTGUN SEQUENCE"/>
    <property type="match status" value="1"/>
</dbReference>
<dbReference type="AlphaFoldDB" id="G8JTT3"/>
<proteinExistence type="predicted"/>
<dbReference type="OMA" id="QGFLWTG"/>
<dbReference type="KEGG" id="erc:Ecym_4381"/>
<dbReference type="GO" id="GO:0140580">
    <property type="term" value="F:mitochondrion autophagosome adaptor activity"/>
    <property type="evidence" value="ECO:0007669"/>
    <property type="project" value="InterPro"/>
</dbReference>
<organism evidence="2 3">
    <name type="scientific">Eremothecium cymbalariae (strain CBS 270.75 / DBVPG 7215 / KCTC 17166 / NRRL Y-17582)</name>
    <name type="common">Yeast</name>
    <dbReference type="NCBI Taxonomy" id="931890"/>
    <lineage>
        <taxon>Eukaryota</taxon>
        <taxon>Fungi</taxon>
        <taxon>Dikarya</taxon>
        <taxon>Ascomycota</taxon>
        <taxon>Saccharomycotina</taxon>
        <taxon>Saccharomycetes</taxon>
        <taxon>Saccharomycetales</taxon>
        <taxon>Saccharomycetaceae</taxon>
        <taxon>Eremothecium</taxon>
    </lineage>
</organism>
<sequence length="120" mass="13664">MDAKPLAIPDIRFEQTFMVALKKEALKQHQYKIRKLKGSQDIVVSEDFGEPTITTFVVAKVIVRDVVLLPLVHGMLWTGFLIMMKPWLKACTQNGRRLGAGIYNVIVGRNVYPKPQTKRI</sequence>
<dbReference type="Proteomes" id="UP000006790">
    <property type="component" value="Chromosome 4"/>
</dbReference>
<dbReference type="eggNOG" id="ENOG502SE22">
    <property type="taxonomic scope" value="Eukaryota"/>
</dbReference>
<dbReference type="RefSeq" id="XP_003646253.1">
    <property type="nucleotide sequence ID" value="XM_003646205.1"/>
</dbReference>
<reference evidence="3" key="1">
    <citation type="journal article" date="2012" name="G3 (Bethesda)">
        <title>Pichia sorbitophila, an interspecies yeast hybrid reveals early steps of genome resolution following polyploidization.</title>
        <authorList>
            <person name="Leh Louis V."/>
            <person name="Despons L."/>
            <person name="Friedrich A."/>
            <person name="Martin T."/>
            <person name="Durrens P."/>
            <person name="Casaregola S."/>
            <person name="Neuveglise C."/>
            <person name="Fairhead C."/>
            <person name="Marck C."/>
            <person name="Cruz J.A."/>
            <person name="Straub M.L."/>
            <person name="Kugler V."/>
            <person name="Sacerdot C."/>
            <person name="Uzunov Z."/>
            <person name="Thierry A."/>
            <person name="Weiss S."/>
            <person name="Bleykasten C."/>
            <person name="De Montigny J."/>
            <person name="Jacques N."/>
            <person name="Jung P."/>
            <person name="Lemaire M."/>
            <person name="Mallet S."/>
            <person name="Morel G."/>
            <person name="Richard G.F."/>
            <person name="Sarkar A."/>
            <person name="Savel G."/>
            <person name="Schacherer J."/>
            <person name="Seret M.L."/>
            <person name="Talla E."/>
            <person name="Samson G."/>
            <person name="Jubin C."/>
            <person name="Poulain J."/>
            <person name="Vacherie B."/>
            <person name="Barbe V."/>
            <person name="Pelletier E."/>
            <person name="Sherman D.J."/>
            <person name="Westhof E."/>
            <person name="Weissenbach J."/>
            <person name="Baret P.V."/>
            <person name="Wincker P."/>
            <person name="Gaillardin C."/>
            <person name="Dujon B."/>
            <person name="Souciet J.L."/>
        </authorList>
    </citation>
    <scope>NUCLEOTIDE SEQUENCE [LARGE SCALE GENOMIC DNA]</scope>
    <source>
        <strain evidence="3">CBS 270.75 / DBVPG 7215 / KCTC 17166 / NRRL Y-17582</strain>
    </source>
</reference>
<dbReference type="EMBL" id="CP002500">
    <property type="protein sequence ID" value="AET39436.1"/>
    <property type="molecule type" value="Genomic_DNA"/>
</dbReference>
<dbReference type="STRING" id="931890.G8JTT3"/>
<evidence type="ECO:0000313" key="3">
    <source>
        <dbReference type="Proteomes" id="UP000006790"/>
    </source>
</evidence>
<dbReference type="PANTHER" id="PTHR38699:SF1">
    <property type="entry name" value="MITOPHAGY RECEPTOR ATG43"/>
    <property type="match status" value="1"/>
</dbReference>